<dbReference type="AlphaFoldDB" id="R4WDG8"/>
<dbReference type="InterPro" id="IPR015496">
    <property type="entry name" value="Ubiquilin"/>
</dbReference>
<dbReference type="InterPro" id="IPR000626">
    <property type="entry name" value="Ubiquitin-like_dom"/>
</dbReference>
<dbReference type="Gene3D" id="3.10.20.90">
    <property type="entry name" value="Phosphatidylinositol 3-kinase Catalytic Subunit, Chain A, domain 1"/>
    <property type="match status" value="1"/>
</dbReference>
<accession>R4WDG8</accession>
<dbReference type="CDD" id="cd17039">
    <property type="entry name" value="Ubl_ubiquitin_like"/>
    <property type="match status" value="1"/>
</dbReference>
<dbReference type="EMBL" id="AK417688">
    <property type="protein sequence ID" value="BAN20903.1"/>
    <property type="molecule type" value="mRNA"/>
</dbReference>
<dbReference type="Pfam" id="PF00240">
    <property type="entry name" value="ubiquitin"/>
    <property type="match status" value="1"/>
</dbReference>
<dbReference type="PANTHER" id="PTHR10677:SF25">
    <property type="entry name" value="UBIQUITIN-LIKE PROTEIN 7"/>
    <property type="match status" value="1"/>
</dbReference>
<dbReference type="InterPro" id="IPR029071">
    <property type="entry name" value="Ubiquitin-like_domsf"/>
</dbReference>
<feature type="domain" description="Ubiquitin-like" evidence="1">
    <location>
        <begin position="4"/>
        <end position="82"/>
    </location>
</feature>
<reference evidence="2" key="1">
    <citation type="journal article" date="2013" name="PLoS ONE">
        <title>Gene expression in gut symbiotic organ of stinkbug affected by extracellular bacterial symbiont.</title>
        <authorList>
            <person name="Futahashi R."/>
            <person name="Tanaka K."/>
            <person name="Tanahashi M."/>
            <person name="Nikoh N."/>
            <person name="Kikuchi Y."/>
            <person name="Lee B.L."/>
            <person name="Fukatsu T."/>
        </authorList>
    </citation>
    <scope>NUCLEOTIDE SEQUENCE</scope>
    <source>
        <tissue evidence="2">Midgut</tissue>
    </source>
</reference>
<name>R4WDG8_RIPPE</name>
<dbReference type="GO" id="GO:0005829">
    <property type="term" value="C:cytosol"/>
    <property type="evidence" value="ECO:0007669"/>
    <property type="project" value="TreeGrafter"/>
</dbReference>
<proteinExistence type="evidence at transcript level"/>
<organism evidence="2">
    <name type="scientific">Riptortus pedestris</name>
    <name type="common">Bean bug</name>
    <dbReference type="NCBI Taxonomy" id="329032"/>
    <lineage>
        <taxon>Eukaryota</taxon>
        <taxon>Metazoa</taxon>
        <taxon>Ecdysozoa</taxon>
        <taxon>Arthropoda</taxon>
        <taxon>Hexapoda</taxon>
        <taxon>Insecta</taxon>
        <taxon>Pterygota</taxon>
        <taxon>Neoptera</taxon>
        <taxon>Paraneoptera</taxon>
        <taxon>Hemiptera</taxon>
        <taxon>Heteroptera</taxon>
        <taxon>Panheteroptera</taxon>
        <taxon>Pentatomomorpha</taxon>
        <taxon>Coreoidea</taxon>
        <taxon>Alydidae</taxon>
        <taxon>Riptortus</taxon>
    </lineage>
</organism>
<sequence length="258" mass="28794">MSTLVLAIRYPPNDFTRLQLDQVNFDSKVDNFKCDVSTKTNIPKESMELVYCGNILDDELTLSSYGLKPGVMLHVLKKKAKDVPIRSQPMSEQDIKALVIAFKTLTLNPSHRNSLQKLSRPDILENIIMITPGLSQDPVAISLIQDPELMVRLANFETVRRIVELHPALAEAANHIAATVHEEAIHSHTAGPSTSAFGLLDLLSDDDDMESSQMLVRMVRRRLASRRRSSSGDVSYIDTLSSNEEGDEWESSQVISHN</sequence>
<protein>
    <submittedName>
        <fullName evidence="2">Unkown protein</fullName>
    </submittedName>
</protein>
<dbReference type="GO" id="GO:0006511">
    <property type="term" value="P:ubiquitin-dependent protein catabolic process"/>
    <property type="evidence" value="ECO:0007669"/>
    <property type="project" value="TreeGrafter"/>
</dbReference>
<dbReference type="GO" id="GO:0031593">
    <property type="term" value="F:polyubiquitin modification-dependent protein binding"/>
    <property type="evidence" value="ECO:0007669"/>
    <property type="project" value="TreeGrafter"/>
</dbReference>
<evidence type="ECO:0000259" key="1">
    <source>
        <dbReference type="PROSITE" id="PS50053"/>
    </source>
</evidence>
<dbReference type="PANTHER" id="PTHR10677">
    <property type="entry name" value="UBIQUILIN"/>
    <property type="match status" value="1"/>
</dbReference>
<dbReference type="PROSITE" id="PS50053">
    <property type="entry name" value="UBIQUITIN_2"/>
    <property type="match status" value="1"/>
</dbReference>
<evidence type="ECO:0000313" key="2">
    <source>
        <dbReference type="EMBL" id="BAN20903.1"/>
    </source>
</evidence>
<dbReference type="SUPFAM" id="SSF54236">
    <property type="entry name" value="Ubiquitin-like"/>
    <property type="match status" value="1"/>
</dbReference>